<dbReference type="AlphaFoldDB" id="A0A6V8QQE5"/>
<dbReference type="Proteomes" id="UP000517252">
    <property type="component" value="Unassembled WGS sequence"/>
</dbReference>
<sequence>MSPNMARETVAGAREVCCLAGGPQGATSIDPRVAQRPDEMVPFSMVEPVASGQNRALQGPKVLEQEPSPLVSGGRISGNKTLSQRIQMADQGMLKCRECVG</sequence>
<accession>A0A6V8QQE5</accession>
<organism evidence="1 2">
    <name type="scientific">Trichoderma asperellum</name>
    <name type="common">Filamentous fungus</name>
    <dbReference type="NCBI Taxonomy" id="101201"/>
    <lineage>
        <taxon>Eukaryota</taxon>
        <taxon>Fungi</taxon>
        <taxon>Dikarya</taxon>
        <taxon>Ascomycota</taxon>
        <taxon>Pezizomycotina</taxon>
        <taxon>Sordariomycetes</taxon>
        <taxon>Hypocreomycetidae</taxon>
        <taxon>Hypocreales</taxon>
        <taxon>Hypocreaceae</taxon>
        <taxon>Trichoderma</taxon>
    </lineage>
</organism>
<comment type="caution">
    <text evidence="1">The sequence shown here is derived from an EMBL/GenBank/DDBJ whole genome shotgun (WGS) entry which is preliminary data.</text>
</comment>
<protein>
    <submittedName>
        <fullName evidence="1">Uncharacterized protein</fullName>
    </submittedName>
</protein>
<name>A0A6V8QQE5_TRIAP</name>
<evidence type="ECO:0000313" key="1">
    <source>
        <dbReference type="EMBL" id="GFP54016.1"/>
    </source>
</evidence>
<evidence type="ECO:0000313" key="2">
    <source>
        <dbReference type="Proteomes" id="UP000517252"/>
    </source>
</evidence>
<dbReference type="OrthoDB" id="10397676at2759"/>
<gene>
    <name evidence="1" type="ORF">TASIC1_0003039400</name>
</gene>
<reference evidence="1 2" key="1">
    <citation type="submission" date="2020-07" db="EMBL/GenBank/DDBJ databases">
        <title>Trichoderma asperellum IC-1 whole genome shotgun sequence.</title>
        <authorList>
            <person name="Kanamasa S."/>
            <person name="Takahashi H."/>
        </authorList>
    </citation>
    <scope>NUCLEOTIDE SEQUENCE [LARGE SCALE GENOMIC DNA]</scope>
    <source>
        <strain evidence="1 2">IC-1</strain>
    </source>
</reference>
<dbReference type="EMBL" id="BLZH01000003">
    <property type="protein sequence ID" value="GFP54016.1"/>
    <property type="molecule type" value="Genomic_DNA"/>
</dbReference>
<proteinExistence type="predicted"/>